<evidence type="ECO:0000313" key="2">
    <source>
        <dbReference type="Proteomes" id="UP001158576"/>
    </source>
</evidence>
<dbReference type="Proteomes" id="UP001158576">
    <property type="component" value="Chromosome 1"/>
</dbReference>
<accession>A0ABN7SRX0</accession>
<name>A0ABN7SRX0_OIKDI</name>
<organism evidence="1 2">
    <name type="scientific">Oikopleura dioica</name>
    <name type="common">Tunicate</name>
    <dbReference type="NCBI Taxonomy" id="34765"/>
    <lineage>
        <taxon>Eukaryota</taxon>
        <taxon>Metazoa</taxon>
        <taxon>Chordata</taxon>
        <taxon>Tunicata</taxon>
        <taxon>Appendicularia</taxon>
        <taxon>Copelata</taxon>
        <taxon>Oikopleuridae</taxon>
        <taxon>Oikopleura</taxon>
    </lineage>
</organism>
<keyword evidence="2" id="KW-1185">Reference proteome</keyword>
<protein>
    <submittedName>
        <fullName evidence="1">Oidioi.mRNA.OKI2018_I69.chr1.g2515.t1.cds</fullName>
    </submittedName>
</protein>
<sequence>MNHPASEELTEAQKRIHTEQLQELDSADFTKLSAGEQFAALENRRRAHIRLSKTDPEYTVKQARDYIPEDRQFLIRKDEFDELKKEREQFISTGGTKFDESWWKTAMGWNRESLYSGLQNAGKFFTPDILGQITGVRKTATFDISETYGNENTTINRHMPSIFNTWGFSTNAALSKKNYFNEDCLEFRLLATQMCDDLEMAEYVRTENYRFKKYWLLVKKEELKAKLDEMKENLSKFTFLPDFKSEKSSDVEESQKASREESFVNPNLLDIDRKYKKMYEEKLKNKLSLEANNDEK</sequence>
<evidence type="ECO:0000313" key="1">
    <source>
        <dbReference type="EMBL" id="CAG5105855.1"/>
    </source>
</evidence>
<proteinExistence type="predicted"/>
<reference evidence="1 2" key="1">
    <citation type="submission" date="2021-04" db="EMBL/GenBank/DDBJ databases">
        <authorList>
            <person name="Bliznina A."/>
        </authorList>
    </citation>
    <scope>NUCLEOTIDE SEQUENCE [LARGE SCALE GENOMIC DNA]</scope>
</reference>
<gene>
    <name evidence="1" type="ORF">OKIOD_LOCUS11280</name>
</gene>
<dbReference type="EMBL" id="OU015566">
    <property type="protein sequence ID" value="CAG5105855.1"/>
    <property type="molecule type" value="Genomic_DNA"/>
</dbReference>